<dbReference type="PANTHER" id="PTHR43690:SF17">
    <property type="entry name" value="PROTEIN YHJJ"/>
    <property type="match status" value="1"/>
</dbReference>
<evidence type="ECO:0000256" key="3">
    <source>
        <dbReference type="ARBA" id="ARBA00022670"/>
    </source>
</evidence>
<keyword evidence="5" id="KW-0378">Hydrolase</keyword>
<dbReference type="Pfam" id="PF00675">
    <property type="entry name" value="Peptidase_M16"/>
    <property type="match status" value="1"/>
</dbReference>
<proteinExistence type="inferred from homology"/>
<dbReference type="Proteomes" id="UP000439780">
    <property type="component" value="Unassembled WGS sequence"/>
</dbReference>
<evidence type="ECO:0000256" key="1">
    <source>
        <dbReference type="ARBA" id="ARBA00001947"/>
    </source>
</evidence>
<dbReference type="Pfam" id="PF05193">
    <property type="entry name" value="Peptidase_M16_C"/>
    <property type="match status" value="2"/>
</dbReference>
<dbReference type="EMBL" id="WTYA01000001">
    <property type="protein sequence ID" value="MXP27285.1"/>
    <property type="molecule type" value="Genomic_DNA"/>
</dbReference>
<dbReference type="GO" id="GO:0046872">
    <property type="term" value="F:metal ion binding"/>
    <property type="evidence" value="ECO:0007669"/>
    <property type="project" value="UniProtKB-KW"/>
</dbReference>
<dbReference type="AlphaFoldDB" id="A0A845AEQ9"/>
<protein>
    <submittedName>
        <fullName evidence="13">Insulinase family protein</fullName>
    </submittedName>
</protein>
<dbReference type="InterPro" id="IPR011249">
    <property type="entry name" value="Metalloenz_LuxS/M16"/>
</dbReference>
<feature type="domain" description="Peptidase M16 C-terminal" evidence="12">
    <location>
        <begin position="751"/>
        <end position="913"/>
    </location>
</feature>
<evidence type="ECO:0000259" key="12">
    <source>
        <dbReference type="Pfam" id="PF05193"/>
    </source>
</evidence>
<keyword evidence="7" id="KW-0482">Metalloprotease</keyword>
<dbReference type="InterPro" id="IPR001431">
    <property type="entry name" value="Pept_M16_Zn_BS"/>
</dbReference>
<dbReference type="InterPro" id="IPR050626">
    <property type="entry name" value="Peptidase_M16"/>
</dbReference>
<evidence type="ECO:0000256" key="8">
    <source>
        <dbReference type="RuleBase" id="RU004447"/>
    </source>
</evidence>
<keyword evidence="14" id="KW-1185">Reference proteome</keyword>
<feature type="compositionally biased region" description="Low complexity" evidence="9">
    <location>
        <begin position="45"/>
        <end position="55"/>
    </location>
</feature>
<dbReference type="PANTHER" id="PTHR43690">
    <property type="entry name" value="NARDILYSIN"/>
    <property type="match status" value="1"/>
</dbReference>
<reference evidence="13 14" key="1">
    <citation type="submission" date="2019-12" db="EMBL/GenBank/DDBJ databases">
        <title>Genomic-based taxomic classification of the family Erythrobacteraceae.</title>
        <authorList>
            <person name="Xu L."/>
        </authorList>
    </citation>
    <scope>NUCLEOTIDE SEQUENCE [LARGE SCALE GENOMIC DNA]</scope>
    <source>
        <strain evidence="13 14">KEMB 9005-328</strain>
    </source>
</reference>
<dbReference type="GO" id="GO:0006508">
    <property type="term" value="P:proteolysis"/>
    <property type="evidence" value="ECO:0007669"/>
    <property type="project" value="UniProtKB-KW"/>
</dbReference>
<dbReference type="InterPro" id="IPR011765">
    <property type="entry name" value="Pept_M16_N"/>
</dbReference>
<evidence type="ECO:0000256" key="4">
    <source>
        <dbReference type="ARBA" id="ARBA00022723"/>
    </source>
</evidence>
<keyword evidence="3" id="KW-0645">Protease</keyword>
<feature type="signal peptide" evidence="10">
    <location>
        <begin position="1"/>
        <end position="43"/>
    </location>
</feature>
<comment type="caution">
    <text evidence="13">The sequence shown here is derived from an EMBL/GenBank/DDBJ whole genome shotgun (WGS) entry which is preliminary data.</text>
</comment>
<dbReference type="PROSITE" id="PS00143">
    <property type="entry name" value="INSULINASE"/>
    <property type="match status" value="1"/>
</dbReference>
<feature type="region of interest" description="Disordered" evidence="9">
    <location>
        <begin position="45"/>
        <end position="64"/>
    </location>
</feature>
<feature type="domain" description="Peptidase M16 C-terminal" evidence="12">
    <location>
        <begin position="255"/>
        <end position="436"/>
    </location>
</feature>
<evidence type="ECO:0000256" key="7">
    <source>
        <dbReference type="ARBA" id="ARBA00023049"/>
    </source>
</evidence>
<feature type="chain" id="PRO_5032791757" evidence="10">
    <location>
        <begin position="44"/>
        <end position="990"/>
    </location>
</feature>
<evidence type="ECO:0000313" key="14">
    <source>
        <dbReference type="Proteomes" id="UP000439780"/>
    </source>
</evidence>
<evidence type="ECO:0000256" key="9">
    <source>
        <dbReference type="SAM" id="MobiDB-lite"/>
    </source>
</evidence>
<evidence type="ECO:0000256" key="5">
    <source>
        <dbReference type="ARBA" id="ARBA00022801"/>
    </source>
</evidence>
<feature type="domain" description="Peptidase M16 N-terminal" evidence="11">
    <location>
        <begin position="95"/>
        <end position="216"/>
    </location>
</feature>
<keyword evidence="6" id="KW-0862">Zinc</keyword>
<gene>
    <name evidence="13" type="ORF">GRI58_00420</name>
</gene>
<accession>A0A845AEQ9</accession>
<evidence type="ECO:0000256" key="6">
    <source>
        <dbReference type="ARBA" id="ARBA00022833"/>
    </source>
</evidence>
<dbReference type="InterPro" id="IPR007863">
    <property type="entry name" value="Peptidase_M16_C"/>
</dbReference>
<comment type="similarity">
    <text evidence="2 8">Belongs to the peptidase M16 family.</text>
</comment>
<evidence type="ECO:0000259" key="11">
    <source>
        <dbReference type="Pfam" id="PF00675"/>
    </source>
</evidence>
<keyword evidence="10" id="KW-0732">Signal</keyword>
<sequence length="990" mass="107490">MVPSPCNSSHNINRSDMNARHSYRLFGAASLFALGLTAATAHADAPATPTQATSDDQSRVAQPTGKTGWGFPVYDIPAEANVRYGVLPDGMKYAIMHNATPKGTVAVRMGFDVGFIDETPAQAGLAHFLEHMAFNGSAHIPEGELVKLLERDGLAFGADTNASTGFEQTIYQLDLPRNDAKLLGTALMIMRETASELTLAPDAINRERGVIQSENRTRNTFARRRIKDYFDFIVPHSNYSQKLLAPNTDENIDTFKPDVIKKLYREYYRPDNATLVIVGDIDPATVEAKIKEQFASWKEPAAALVKPDKGSIDFSRGPAARNFVDPGVPVIVSIDRFQPYVKEPATIAQFQHDLLLQLGTAIFNRRIQRIANAPGSAIIGGGASASDFFDVAKQASIKIQAKDGADSWKDALKTGAEEMHRMLQYGVTKGELKEQLANFATKFRNGAEQQDTRRNQALADGILDTVQDQDIFVAPKTEYELFQKLLPTITPDAVDAAMRKQFAGSGPLVHVSTKTPVEGGDAAILATYEADAQAPVSAPKEAVETSFGYTNFGTPGKIVSDKQVADLGFREIRFANNVRLNLKKTDFEQGKVRYLIRLGSGQLTIPKDKSAVAIFTGAMSAAEGTGKHSYDDLQQILAGRQIKYGIGVGDDAFQIAGTTTMTDLPLQLDVSTAYVTDPGYRPEALSRWQALVPPFLAQVRATPQGVAQFEVPKIVANGDPRFGMPDKAALEAVTIPEVKQALSEQLGHAPIEISVVGAIDEQQVIDAVAKSFGALPAREAQLGTFAAARQASYTSDTAPVTLHHQGAADQALVQVYWPTTDDSNPQRDATLSLLAQVMELQLLDEVRERLGATYSPNASSNTSDTYKGFGTMAASIVVAPKDAKEVFAAVDKIAAGLRDKPIDADTLNRARRPLLEKIALNHRENGWWLQVLSQAQLRADRLNRYRTITERVKAVTPVMLQAAAKEYLTGKKELKVSILPKPGAKADPSS</sequence>
<organism evidence="13 14">
    <name type="scientific">Qipengyuania algicida</name>
    <dbReference type="NCBI Taxonomy" id="1836209"/>
    <lineage>
        <taxon>Bacteria</taxon>
        <taxon>Pseudomonadati</taxon>
        <taxon>Pseudomonadota</taxon>
        <taxon>Alphaproteobacteria</taxon>
        <taxon>Sphingomonadales</taxon>
        <taxon>Erythrobacteraceae</taxon>
        <taxon>Qipengyuania</taxon>
    </lineage>
</organism>
<keyword evidence="4" id="KW-0479">Metal-binding</keyword>
<evidence type="ECO:0000256" key="2">
    <source>
        <dbReference type="ARBA" id="ARBA00007261"/>
    </source>
</evidence>
<dbReference type="GO" id="GO:0004222">
    <property type="term" value="F:metalloendopeptidase activity"/>
    <property type="evidence" value="ECO:0007669"/>
    <property type="project" value="InterPro"/>
</dbReference>
<comment type="cofactor">
    <cofactor evidence="1">
        <name>Zn(2+)</name>
        <dbReference type="ChEBI" id="CHEBI:29105"/>
    </cofactor>
</comment>
<dbReference type="SUPFAM" id="SSF63411">
    <property type="entry name" value="LuxS/MPP-like metallohydrolase"/>
    <property type="match status" value="3"/>
</dbReference>
<evidence type="ECO:0000256" key="10">
    <source>
        <dbReference type="SAM" id="SignalP"/>
    </source>
</evidence>
<dbReference type="Gene3D" id="3.30.830.10">
    <property type="entry name" value="Metalloenzyme, LuxS/M16 peptidase-like"/>
    <property type="match status" value="4"/>
</dbReference>
<name>A0A845AEQ9_9SPHN</name>
<evidence type="ECO:0000313" key="13">
    <source>
        <dbReference type="EMBL" id="MXP27285.1"/>
    </source>
</evidence>